<feature type="domain" description="Riboflavin kinase" evidence="15">
    <location>
        <begin position="185"/>
        <end position="312"/>
    </location>
</feature>
<keyword evidence="9 14" id="KW-0274">FAD</keyword>
<dbReference type="NCBIfam" id="NF004161">
    <property type="entry name" value="PRK05627.1-4"/>
    <property type="match status" value="1"/>
</dbReference>
<dbReference type="AlphaFoldDB" id="A0A0C2V7J9"/>
<name>A0A0C2V7J9_9BACL</name>
<dbReference type="EMBL" id="JXRP01000018">
    <property type="protein sequence ID" value="KIL44932.1"/>
    <property type="molecule type" value="Genomic_DNA"/>
</dbReference>
<evidence type="ECO:0000256" key="6">
    <source>
        <dbReference type="ARBA" id="ARBA00022695"/>
    </source>
</evidence>
<dbReference type="NCBIfam" id="TIGR00083">
    <property type="entry name" value="ribF"/>
    <property type="match status" value="1"/>
</dbReference>
<dbReference type="GO" id="GO:0005524">
    <property type="term" value="F:ATP binding"/>
    <property type="evidence" value="ECO:0007669"/>
    <property type="project" value="UniProtKB-UniRule"/>
</dbReference>
<dbReference type="OrthoDB" id="9803667at2"/>
<dbReference type="GO" id="GO:0003919">
    <property type="term" value="F:FMN adenylyltransferase activity"/>
    <property type="evidence" value="ECO:0007669"/>
    <property type="project" value="UniProtKB-UniRule"/>
</dbReference>
<comment type="similarity">
    <text evidence="14">Belongs to the ribF family.</text>
</comment>
<dbReference type="InterPro" id="IPR015865">
    <property type="entry name" value="Riboflavin_kinase_bac/euk"/>
</dbReference>
<dbReference type="RefSeq" id="WP_041089141.1">
    <property type="nucleotide sequence ID" value="NZ_JXRP01000018.1"/>
</dbReference>
<reference evidence="16 17" key="1">
    <citation type="submission" date="2015-01" db="EMBL/GenBank/DDBJ databases">
        <title>Genome sequencing of Jeotgalibacillus soli.</title>
        <authorList>
            <person name="Goh K.M."/>
            <person name="Chan K.-G."/>
            <person name="Yaakop A.S."/>
            <person name="Ee R."/>
            <person name="Gan H.M."/>
            <person name="Chan C.S."/>
        </authorList>
    </citation>
    <scope>NUCLEOTIDE SEQUENCE [LARGE SCALE GENOMIC DNA]</scope>
    <source>
        <strain evidence="16 17">P9</strain>
    </source>
</reference>
<dbReference type="CDD" id="cd02064">
    <property type="entry name" value="FAD_synthetase_N"/>
    <property type="match status" value="1"/>
</dbReference>
<dbReference type="FunFam" id="2.40.30.30:FF:000004">
    <property type="entry name" value="Riboflavin biosynthesis protein"/>
    <property type="match status" value="1"/>
</dbReference>
<accession>A0A0C2V7J9</accession>
<dbReference type="UniPathway" id="UPA00276">
    <property type="reaction ID" value="UER00406"/>
</dbReference>
<evidence type="ECO:0000256" key="9">
    <source>
        <dbReference type="ARBA" id="ARBA00022827"/>
    </source>
</evidence>
<evidence type="ECO:0000256" key="1">
    <source>
        <dbReference type="ARBA" id="ARBA00004726"/>
    </source>
</evidence>
<dbReference type="SUPFAM" id="SSF82114">
    <property type="entry name" value="Riboflavin kinase-like"/>
    <property type="match status" value="1"/>
</dbReference>
<dbReference type="Pfam" id="PF01687">
    <property type="entry name" value="Flavokinase"/>
    <property type="match status" value="1"/>
</dbReference>
<keyword evidence="10 14" id="KW-0067">ATP-binding</keyword>
<dbReference type="EC" id="2.7.7.2" evidence="14"/>
<evidence type="ECO:0000256" key="8">
    <source>
        <dbReference type="ARBA" id="ARBA00022777"/>
    </source>
</evidence>
<evidence type="ECO:0000259" key="15">
    <source>
        <dbReference type="SMART" id="SM00904"/>
    </source>
</evidence>
<dbReference type="SMART" id="SM00904">
    <property type="entry name" value="Flavokinase"/>
    <property type="match status" value="1"/>
</dbReference>
<dbReference type="InterPro" id="IPR023468">
    <property type="entry name" value="Riboflavin_kinase"/>
</dbReference>
<comment type="catalytic activity">
    <reaction evidence="12 14">
        <text>riboflavin + ATP = FMN + ADP + H(+)</text>
        <dbReference type="Rhea" id="RHEA:14357"/>
        <dbReference type="ChEBI" id="CHEBI:15378"/>
        <dbReference type="ChEBI" id="CHEBI:30616"/>
        <dbReference type="ChEBI" id="CHEBI:57986"/>
        <dbReference type="ChEBI" id="CHEBI:58210"/>
        <dbReference type="ChEBI" id="CHEBI:456216"/>
        <dbReference type="EC" id="2.7.1.26"/>
    </reaction>
</comment>
<dbReference type="Gene3D" id="3.40.50.620">
    <property type="entry name" value="HUPs"/>
    <property type="match status" value="1"/>
</dbReference>
<evidence type="ECO:0000256" key="7">
    <source>
        <dbReference type="ARBA" id="ARBA00022741"/>
    </source>
</evidence>
<dbReference type="NCBIfam" id="NF004162">
    <property type="entry name" value="PRK05627.1-5"/>
    <property type="match status" value="1"/>
</dbReference>
<evidence type="ECO:0000256" key="10">
    <source>
        <dbReference type="ARBA" id="ARBA00022840"/>
    </source>
</evidence>
<evidence type="ECO:0000256" key="2">
    <source>
        <dbReference type="ARBA" id="ARBA00005201"/>
    </source>
</evidence>
<gene>
    <name evidence="16" type="ORF">KP78_24760</name>
</gene>
<comment type="caution">
    <text evidence="16">The sequence shown here is derived from an EMBL/GenBank/DDBJ whole genome shotgun (WGS) entry which is preliminary data.</text>
</comment>
<keyword evidence="17" id="KW-1185">Reference proteome</keyword>
<evidence type="ECO:0000256" key="11">
    <source>
        <dbReference type="ARBA" id="ARBA00023268"/>
    </source>
</evidence>
<dbReference type="InterPro" id="IPR002606">
    <property type="entry name" value="Riboflavin_kinase_bac"/>
</dbReference>
<evidence type="ECO:0000256" key="13">
    <source>
        <dbReference type="ARBA" id="ARBA00049494"/>
    </source>
</evidence>
<dbReference type="Pfam" id="PF06574">
    <property type="entry name" value="FAD_syn"/>
    <property type="match status" value="1"/>
</dbReference>
<dbReference type="GO" id="GO:0009398">
    <property type="term" value="P:FMN biosynthetic process"/>
    <property type="evidence" value="ECO:0007669"/>
    <property type="project" value="UniProtKB-UniRule"/>
</dbReference>
<comment type="catalytic activity">
    <reaction evidence="13 14">
        <text>FMN + ATP + H(+) = FAD + diphosphate</text>
        <dbReference type="Rhea" id="RHEA:17237"/>
        <dbReference type="ChEBI" id="CHEBI:15378"/>
        <dbReference type="ChEBI" id="CHEBI:30616"/>
        <dbReference type="ChEBI" id="CHEBI:33019"/>
        <dbReference type="ChEBI" id="CHEBI:57692"/>
        <dbReference type="ChEBI" id="CHEBI:58210"/>
        <dbReference type="EC" id="2.7.7.2"/>
    </reaction>
</comment>
<organism evidence="16 17">
    <name type="scientific">Jeotgalibacillus soli</name>
    <dbReference type="NCBI Taxonomy" id="889306"/>
    <lineage>
        <taxon>Bacteria</taxon>
        <taxon>Bacillati</taxon>
        <taxon>Bacillota</taxon>
        <taxon>Bacilli</taxon>
        <taxon>Bacillales</taxon>
        <taxon>Caryophanaceae</taxon>
        <taxon>Jeotgalibacillus</taxon>
    </lineage>
</organism>
<protein>
    <recommendedName>
        <fullName evidence="14">Riboflavin biosynthesis protein</fullName>
    </recommendedName>
    <domain>
        <recommendedName>
            <fullName evidence="14">Riboflavin kinase</fullName>
            <ecNumber evidence="14">2.7.1.26</ecNumber>
        </recommendedName>
        <alternativeName>
            <fullName evidence="14">Flavokinase</fullName>
        </alternativeName>
    </domain>
    <domain>
        <recommendedName>
            <fullName evidence="14">FMN adenylyltransferase</fullName>
            <ecNumber evidence="14">2.7.7.2</ecNumber>
        </recommendedName>
        <alternativeName>
            <fullName evidence="14">FAD pyrophosphorylase</fullName>
        </alternativeName>
        <alternativeName>
            <fullName evidence="14">FAD synthase</fullName>
        </alternativeName>
    </domain>
</protein>
<dbReference type="InterPro" id="IPR023465">
    <property type="entry name" value="Riboflavin_kinase_dom_sf"/>
</dbReference>
<dbReference type="GO" id="GO:0009231">
    <property type="term" value="P:riboflavin biosynthetic process"/>
    <property type="evidence" value="ECO:0007669"/>
    <property type="project" value="InterPro"/>
</dbReference>
<dbReference type="Proteomes" id="UP000031938">
    <property type="component" value="Unassembled WGS sequence"/>
</dbReference>
<keyword evidence="3 14" id="KW-0285">Flavoprotein</keyword>
<keyword evidence="11" id="KW-0511">Multifunctional enzyme</keyword>
<evidence type="ECO:0000256" key="4">
    <source>
        <dbReference type="ARBA" id="ARBA00022643"/>
    </source>
</evidence>
<sequence length="316" mass="36055">MKVVTLYHPHTYTKQDFPPLSIALGFFDGVHLGHQAVIQTAIDYARKHQIKSAVMTFDPHPSVVLSSKKTEVAYLTTLERKLELFEELGLDYVFVVRFTSKLADLEPQEFVDQYLIGLNAQHVTAGFDYTYGKFGSGTMETMPFHSRQQFTYTTQQKLEDHSEKISSTRIRQTLQAGDVESAANLLGNCYQVEGTVVHGDKRGRKIGFPTANVKCVDGGLIPATGVYSVRLFVNKQWFNGVCNIGYKPTFKSPEEKELSVEVHLFDFSESIYGEKVKVEWHRRIRSEQRFNGIQELVAQIEKDKQTALDFFNRYEC</sequence>
<proteinExistence type="inferred from homology"/>
<dbReference type="NCBIfam" id="NF004160">
    <property type="entry name" value="PRK05627.1-3"/>
    <property type="match status" value="1"/>
</dbReference>
<evidence type="ECO:0000256" key="5">
    <source>
        <dbReference type="ARBA" id="ARBA00022679"/>
    </source>
</evidence>
<keyword evidence="7 14" id="KW-0547">Nucleotide-binding</keyword>
<dbReference type="GO" id="GO:0008531">
    <property type="term" value="F:riboflavin kinase activity"/>
    <property type="evidence" value="ECO:0007669"/>
    <property type="project" value="UniProtKB-UniRule"/>
</dbReference>
<evidence type="ECO:0000313" key="17">
    <source>
        <dbReference type="Proteomes" id="UP000031938"/>
    </source>
</evidence>
<dbReference type="EC" id="2.7.1.26" evidence="14"/>
<dbReference type="PIRSF" id="PIRSF004491">
    <property type="entry name" value="FAD_Synth"/>
    <property type="match status" value="1"/>
</dbReference>
<dbReference type="Gene3D" id="2.40.30.30">
    <property type="entry name" value="Riboflavin kinase-like"/>
    <property type="match status" value="1"/>
</dbReference>
<keyword evidence="5 14" id="KW-0808">Transferase</keyword>
<evidence type="ECO:0000256" key="12">
    <source>
        <dbReference type="ARBA" id="ARBA00047880"/>
    </source>
</evidence>
<dbReference type="UniPathway" id="UPA00277">
    <property type="reaction ID" value="UER00407"/>
</dbReference>
<dbReference type="PANTHER" id="PTHR22749:SF6">
    <property type="entry name" value="RIBOFLAVIN KINASE"/>
    <property type="match status" value="1"/>
</dbReference>
<keyword evidence="6 14" id="KW-0548">Nucleotidyltransferase</keyword>
<dbReference type="PATRIC" id="fig|889306.3.peg.2488"/>
<keyword evidence="4 14" id="KW-0288">FMN</keyword>
<dbReference type="SUPFAM" id="SSF52374">
    <property type="entry name" value="Nucleotidylyl transferase"/>
    <property type="match status" value="1"/>
</dbReference>
<comment type="pathway">
    <text evidence="2 14">Cofactor biosynthesis; FMN biosynthesis; FMN from riboflavin (ATP route): step 1/1.</text>
</comment>
<dbReference type="STRING" id="889306.KP78_24760"/>
<keyword evidence="8 14" id="KW-0418">Kinase</keyword>
<evidence type="ECO:0000256" key="3">
    <source>
        <dbReference type="ARBA" id="ARBA00022630"/>
    </source>
</evidence>
<dbReference type="InterPro" id="IPR014729">
    <property type="entry name" value="Rossmann-like_a/b/a_fold"/>
</dbReference>
<comment type="pathway">
    <text evidence="1 14">Cofactor biosynthesis; FAD biosynthesis; FAD from FMN: step 1/1.</text>
</comment>
<evidence type="ECO:0000313" key="16">
    <source>
        <dbReference type="EMBL" id="KIL44932.1"/>
    </source>
</evidence>
<dbReference type="PANTHER" id="PTHR22749">
    <property type="entry name" value="RIBOFLAVIN KINASE/FMN ADENYLYLTRANSFERASE"/>
    <property type="match status" value="1"/>
</dbReference>
<evidence type="ECO:0000256" key="14">
    <source>
        <dbReference type="PIRNR" id="PIRNR004491"/>
    </source>
</evidence>
<dbReference type="FunFam" id="3.40.50.620:FF:000021">
    <property type="entry name" value="Riboflavin biosynthesis protein"/>
    <property type="match status" value="1"/>
</dbReference>
<dbReference type="InterPro" id="IPR015864">
    <property type="entry name" value="FAD_synthase"/>
</dbReference>
<dbReference type="GO" id="GO:0006747">
    <property type="term" value="P:FAD biosynthetic process"/>
    <property type="evidence" value="ECO:0007669"/>
    <property type="project" value="UniProtKB-UniRule"/>
</dbReference>